<gene>
    <name evidence="1" type="ORF">NKR23_g7121</name>
</gene>
<evidence type="ECO:0000313" key="1">
    <source>
        <dbReference type="EMBL" id="KAJ9142743.1"/>
    </source>
</evidence>
<dbReference type="AlphaFoldDB" id="A0AA38RP40"/>
<proteinExistence type="predicted"/>
<dbReference type="Pfam" id="PF13350">
    <property type="entry name" value="Y_phosphatase3"/>
    <property type="match status" value="1"/>
</dbReference>
<dbReference type="Gene3D" id="3.90.190.10">
    <property type="entry name" value="Protein tyrosine phosphatase superfamily"/>
    <property type="match status" value="1"/>
</dbReference>
<name>A0AA38RP40_9PEZI</name>
<dbReference type="GO" id="GO:0004721">
    <property type="term" value="F:phosphoprotein phosphatase activity"/>
    <property type="evidence" value="ECO:0007669"/>
    <property type="project" value="InterPro"/>
</dbReference>
<comment type="caution">
    <text evidence="1">The sequence shown here is derived from an EMBL/GenBank/DDBJ whole genome shotgun (WGS) entry which is preliminary data.</text>
</comment>
<dbReference type="PANTHER" id="PTHR31126:SF10">
    <property type="entry name" value="PROTEIN PHOSPHATASE, PUTATIVE (AFU_ORTHOLOGUE AFUA_6G06650)-RELATED"/>
    <property type="match status" value="1"/>
</dbReference>
<dbReference type="PROSITE" id="PS00383">
    <property type="entry name" value="TYR_PHOSPHATASE_1"/>
    <property type="match status" value="1"/>
</dbReference>
<organism evidence="1 2">
    <name type="scientific">Pleurostoma richardsiae</name>
    <dbReference type="NCBI Taxonomy" id="41990"/>
    <lineage>
        <taxon>Eukaryota</taxon>
        <taxon>Fungi</taxon>
        <taxon>Dikarya</taxon>
        <taxon>Ascomycota</taxon>
        <taxon>Pezizomycotina</taxon>
        <taxon>Sordariomycetes</taxon>
        <taxon>Sordariomycetidae</taxon>
        <taxon>Calosphaeriales</taxon>
        <taxon>Pleurostomataceae</taxon>
        <taxon>Pleurostoma</taxon>
    </lineage>
</organism>
<reference evidence="1" key="1">
    <citation type="submission" date="2022-07" db="EMBL/GenBank/DDBJ databases">
        <title>Fungi with potential for degradation of polypropylene.</title>
        <authorList>
            <person name="Gostincar C."/>
        </authorList>
    </citation>
    <scope>NUCLEOTIDE SEQUENCE</scope>
    <source>
        <strain evidence="1">EXF-13308</strain>
    </source>
</reference>
<dbReference type="InterPro" id="IPR016130">
    <property type="entry name" value="Tyr_Pase_AS"/>
</dbReference>
<dbReference type="PANTHER" id="PTHR31126">
    <property type="entry name" value="TYROSINE-PROTEIN PHOSPHATASE"/>
    <property type="match status" value="1"/>
</dbReference>
<dbReference type="EMBL" id="JANBVO010000021">
    <property type="protein sequence ID" value="KAJ9142743.1"/>
    <property type="molecule type" value="Genomic_DNA"/>
</dbReference>
<keyword evidence="2" id="KW-1185">Reference proteome</keyword>
<dbReference type="SUPFAM" id="SSF52799">
    <property type="entry name" value="(Phosphotyrosine protein) phosphatases II"/>
    <property type="match status" value="1"/>
</dbReference>
<dbReference type="InterPro" id="IPR029021">
    <property type="entry name" value="Prot-tyrosine_phosphatase-like"/>
</dbReference>
<evidence type="ECO:0000313" key="2">
    <source>
        <dbReference type="Proteomes" id="UP001174694"/>
    </source>
</evidence>
<sequence length="315" mass="34464">MTVLKSQEALTKDADGAEVSLSGNRADRDAFERILNFRDVGATVNTFLGRKLVRESLLYRSARPDEATPADRRLLRDGLGVRAVIDLRTHTEHLSKEERRRADPAAAAAGEPLQIPGVRYLEIKVTGRAFERFLLSQLGWISFLRFLFLFVLGYRMPAVSIIGREVMRPRGLLGLGTDTLDQSGAEIAEALTALLDPSSLPAVIHCTQGKDRTGLLAALVLLALGPGAVPLPAIEHDYRLTDAALARQESPRERAARIAEIREIGLPDDFGGTVPGFVRGLAAHLEGRYGGVEAYLDGIGFGEGQRGRLRERFLY</sequence>
<dbReference type="InterPro" id="IPR026893">
    <property type="entry name" value="Tyr/Ser_Pase_IphP-type"/>
</dbReference>
<accession>A0AA38RP40</accession>
<protein>
    <submittedName>
        <fullName evidence="1">Tyrosine-protein phosphatase</fullName>
    </submittedName>
</protein>
<dbReference type="Proteomes" id="UP001174694">
    <property type="component" value="Unassembled WGS sequence"/>
</dbReference>